<evidence type="ECO:0000259" key="12">
    <source>
        <dbReference type="Pfam" id="PF00370"/>
    </source>
</evidence>
<evidence type="ECO:0000256" key="5">
    <source>
        <dbReference type="ARBA" id="ARBA00022777"/>
    </source>
</evidence>
<dbReference type="Pfam" id="PF02782">
    <property type="entry name" value="FGGY_C"/>
    <property type="match status" value="1"/>
</dbReference>
<feature type="domain" description="Carbohydrate kinase FGGY N-terminal" evidence="12">
    <location>
        <begin position="4"/>
        <end position="246"/>
    </location>
</feature>
<dbReference type="GO" id="GO:0019563">
    <property type="term" value="P:glycerol catabolic process"/>
    <property type="evidence" value="ECO:0007669"/>
    <property type="project" value="UniProtKB-UniRule"/>
</dbReference>
<feature type="binding site" evidence="10">
    <location>
        <position position="12"/>
    </location>
    <ligand>
        <name>ADP</name>
        <dbReference type="ChEBI" id="CHEBI:456216"/>
    </ligand>
</feature>
<dbReference type="NCBIfam" id="NF000756">
    <property type="entry name" value="PRK00047.1"/>
    <property type="match status" value="1"/>
</dbReference>
<feature type="binding site" evidence="10">
    <location>
        <position position="304"/>
    </location>
    <ligand>
        <name>ATP</name>
        <dbReference type="ChEBI" id="CHEBI:30616"/>
    </ligand>
</feature>
<dbReference type="Proteomes" id="UP000278962">
    <property type="component" value="Unassembled WGS sequence"/>
</dbReference>
<dbReference type="InterPro" id="IPR005999">
    <property type="entry name" value="Glycerol_kin"/>
</dbReference>
<proteinExistence type="inferred from homology"/>
<name>A0A660KWU4_9ACTN</name>
<keyword evidence="3 10" id="KW-0808">Transferase</keyword>
<dbReference type="CDD" id="cd07769">
    <property type="entry name" value="ASKHA_NBD_FGGY_GK"/>
    <property type="match status" value="1"/>
</dbReference>
<dbReference type="InterPro" id="IPR018484">
    <property type="entry name" value="FGGY_N"/>
</dbReference>
<dbReference type="PANTHER" id="PTHR10196">
    <property type="entry name" value="SUGAR KINASE"/>
    <property type="match status" value="1"/>
</dbReference>
<dbReference type="PROSITE" id="PS00445">
    <property type="entry name" value="FGGY_KINASES_2"/>
    <property type="match status" value="1"/>
</dbReference>
<dbReference type="GO" id="GO:0006072">
    <property type="term" value="P:glycerol-3-phosphate metabolic process"/>
    <property type="evidence" value="ECO:0007669"/>
    <property type="project" value="InterPro"/>
</dbReference>
<dbReference type="SUPFAM" id="SSF53067">
    <property type="entry name" value="Actin-like ATPase domain"/>
    <property type="match status" value="2"/>
</dbReference>
<dbReference type="NCBIfam" id="TIGR01311">
    <property type="entry name" value="glycerol_kin"/>
    <property type="match status" value="1"/>
</dbReference>
<evidence type="ECO:0000256" key="9">
    <source>
        <dbReference type="ARBA" id="ARBA00054633"/>
    </source>
</evidence>
<feature type="binding site" evidence="10">
    <location>
        <position position="83"/>
    </location>
    <ligand>
        <name>glycerol</name>
        <dbReference type="ChEBI" id="CHEBI:17754"/>
    </ligand>
</feature>
<evidence type="ECO:0000256" key="1">
    <source>
        <dbReference type="ARBA" id="ARBA00005190"/>
    </source>
</evidence>
<organism evidence="14 15">
    <name type="scientific">Solirubrobacter pauli</name>
    <dbReference type="NCBI Taxonomy" id="166793"/>
    <lineage>
        <taxon>Bacteria</taxon>
        <taxon>Bacillati</taxon>
        <taxon>Actinomycetota</taxon>
        <taxon>Thermoleophilia</taxon>
        <taxon>Solirubrobacterales</taxon>
        <taxon>Solirubrobacteraceae</taxon>
        <taxon>Solirubrobacter</taxon>
    </lineage>
</organism>
<feature type="binding site" evidence="10">
    <location>
        <position position="83"/>
    </location>
    <ligand>
        <name>sn-glycerol 3-phosphate</name>
        <dbReference type="ChEBI" id="CHEBI:57597"/>
    </ligand>
</feature>
<comment type="function">
    <text evidence="9 10">Key enzyme in the regulation of glycerol uptake and metabolism. Catalyzes the phosphorylation of glycerol to yield sn-glycerol 3-phosphate.</text>
</comment>
<feature type="binding site" evidence="10">
    <location>
        <position position="261"/>
    </location>
    <ligand>
        <name>ADP</name>
        <dbReference type="ChEBI" id="CHEBI:456216"/>
    </ligand>
</feature>
<feature type="binding site" evidence="10">
    <location>
        <position position="82"/>
    </location>
    <ligand>
        <name>glycerol</name>
        <dbReference type="ChEBI" id="CHEBI:17754"/>
    </ligand>
</feature>
<keyword evidence="6 10" id="KW-0319">Glycerol metabolism</keyword>
<dbReference type="HAMAP" id="MF_00186">
    <property type="entry name" value="Glycerol_kin"/>
    <property type="match status" value="1"/>
</dbReference>
<feature type="binding site" evidence="10">
    <location>
        <position position="261"/>
    </location>
    <ligand>
        <name>ATP</name>
        <dbReference type="ChEBI" id="CHEBI:30616"/>
    </ligand>
</feature>
<feature type="binding site" evidence="10">
    <location>
        <position position="240"/>
    </location>
    <ligand>
        <name>glycerol</name>
        <dbReference type="ChEBI" id="CHEBI:17754"/>
    </ligand>
</feature>
<dbReference type="EMBL" id="RBIL01000003">
    <property type="protein sequence ID" value="RKQ84925.1"/>
    <property type="molecule type" value="Genomic_DNA"/>
</dbReference>
<comment type="similarity">
    <text evidence="2 10 11">Belongs to the FGGY kinase family.</text>
</comment>
<feature type="binding site" evidence="10">
    <location>
        <position position="239"/>
    </location>
    <ligand>
        <name>glycerol</name>
        <dbReference type="ChEBI" id="CHEBI:17754"/>
    </ligand>
</feature>
<dbReference type="OrthoDB" id="9805576at2"/>
<dbReference type="PANTHER" id="PTHR10196:SF69">
    <property type="entry name" value="GLYCEROL KINASE"/>
    <property type="match status" value="1"/>
</dbReference>
<evidence type="ECO:0000256" key="10">
    <source>
        <dbReference type="HAMAP-Rule" id="MF_00186"/>
    </source>
</evidence>
<comment type="caution">
    <text evidence="14">The sequence shown here is derived from an EMBL/GenBank/DDBJ whole genome shotgun (WGS) entry which is preliminary data.</text>
</comment>
<dbReference type="PIRSF" id="PIRSF000538">
    <property type="entry name" value="GlpK"/>
    <property type="match status" value="1"/>
</dbReference>
<evidence type="ECO:0000256" key="3">
    <source>
        <dbReference type="ARBA" id="ARBA00022679"/>
    </source>
</evidence>
<feature type="binding site" evidence="10">
    <location>
        <position position="82"/>
    </location>
    <ligand>
        <name>sn-glycerol 3-phosphate</name>
        <dbReference type="ChEBI" id="CHEBI:57597"/>
    </ligand>
</feature>
<feature type="binding site" evidence="10">
    <location>
        <position position="131"/>
    </location>
    <ligand>
        <name>sn-glycerol 3-phosphate</name>
        <dbReference type="ChEBI" id="CHEBI:57597"/>
    </ligand>
</feature>
<feature type="binding site" evidence="10">
    <location>
        <position position="16"/>
    </location>
    <ligand>
        <name>ADP</name>
        <dbReference type="ChEBI" id="CHEBI:456216"/>
    </ligand>
</feature>
<dbReference type="Gene3D" id="3.30.420.40">
    <property type="match status" value="2"/>
</dbReference>
<keyword evidence="7 10" id="KW-0067">ATP-binding</keyword>
<accession>A0A660KWU4</accession>
<dbReference type="GO" id="GO:0005524">
    <property type="term" value="F:ATP binding"/>
    <property type="evidence" value="ECO:0007669"/>
    <property type="project" value="UniProtKB-UniRule"/>
</dbReference>
<evidence type="ECO:0000313" key="14">
    <source>
        <dbReference type="EMBL" id="RKQ84925.1"/>
    </source>
</evidence>
<feature type="binding site" evidence="10">
    <location>
        <position position="405"/>
    </location>
    <ligand>
        <name>ATP</name>
        <dbReference type="ChEBI" id="CHEBI:30616"/>
    </ligand>
</feature>
<dbReference type="EC" id="2.7.1.30" evidence="10"/>
<feature type="domain" description="Carbohydrate kinase FGGY C-terminal" evidence="13">
    <location>
        <begin position="256"/>
        <end position="444"/>
    </location>
</feature>
<dbReference type="GO" id="GO:0004370">
    <property type="term" value="F:glycerol kinase activity"/>
    <property type="evidence" value="ECO:0007669"/>
    <property type="project" value="UniProtKB-UniRule"/>
</dbReference>
<comment type="catalytic activity">
    <reaction evidence="8 10">
        <text>glycerol + ATP = sn-glycerol 3-phosphate + ADP + H(+)</text>
        <dbReference type="Rhea" id="RHEA:21644"/>
        <dbReference type="ChEBI" id="CHEBI:15378"/>
        <dbReference type="ChEBI" id="CHEBI:17754"/>
        <dbReference type="ChEBI" id="CHEBI:30616"/>
        <dbReference type="ChEBI" id="CHEBI:57597"/>
        <dbReference type="ChEBI" id="CHEBI:456216"/>
        <dbReference type="EC" id="2.7.1.30"/>
    </reaction>
</comment>
<feature type="binding site" evidence="10">
    <location>
        <position position="239"/>
    </location>
    <ligand>
        <name>sn-glycerol 3-phosphate</name>
        <dbReference type="ChEBI" id="CHEBI:57597"/>
    </ligand>
</feature>
<dbReference type="RefSeq" id="WP_121258436.1">
    <property type="nucleotide sequence ID" value="NZ_RBIL01000003.1"/>
</dbReference>
<dbReference type="InterPro" id="IPR043129">
    <property type="entry name" value="ATPase_NBD"/>
</dbReference>
<comment type="pathway">
    <text evidence="1 10">Polyol metabolism; glycerol degradation via glycerol kinase pathway; sn-glycerol 3-phosphate from glycerol: step 1/1.</text>
</comment>
<evidence type="ECO:0000256" key="8">
    <source>
        <dbReference type="ARBA" id="ARBA00052101"/>
    </source>
</evidence>
<dbReference type="GO" id="GO:0005829">
    <property type="term" value="C:cytosol"/>
    <property type="evidence" value="ECO:0007669"/>
    <property type="project" value="UniProtKB-ARBA"/>
</dbReference>
<evidence type="ECO:0000256" key="2">
    <source>
        <dbReference type="ARBA" id="ARBA00009156"/>
    </source>
</evidence>
<dbReference type="PROSITE" id="PS00933">
    <property type="entry name" value="FGGY_KINASES_1"/>
    <property type="match status" value="1"/>
</dbReference>
<dbReference type="AlphaFoldDB" id="A0A660KWU4"/>
<keyword evidence="5 10" id="KW-0418">Kinase</keyword>
<dbReference type="Pfam" id="PF00370">
    <property type="entry name" value="FGGY_N"/>
    <property type="match status" value="1"/>
</dbReference>
<feature type="binding site" evidence="10">
    <location>
        <position position="14"/>
    </location>
    <ligand>
        <name>ATP</name>
        <dbReference type="ChEBI" id="CHEBI:30616"/>
    </ligand>
</feature>
<keyword evidence="15" id="KW-1185">Reference proteome</keyword>
<evidence type="ECO:0000256" key="11">
    <source>
        <dbReference type="RuleBase" id="RU003733"/>
    </source>
</evidence>
<feature type="binding site" evidence="10">
    <location>
        <position position="405"/>
    </location>
    <ligand>
        <name>ADP</name>
        <dbReference type="ChEBI" id="CHEBI:456216"/>
    </ligand>
</feature>
<feature type="binding site" evidence="10">
    <location>
        <position position="131"/>
    </location>
    <ligand>
        <name>glycerol</name>
        <dbReference type="ChEBI" id="CHEBI:17754"/>
    </ligand>
</feature>
<dbReference type="InterPro" id="IPR018485">
    <property type="entry name" value="FGGY_C"/>
</dbReference>
<dbReference type="InterPro" id="IPR000577">
    <property type="entry name" value="Carb_kinase_FGGY"/>
</dbReference>
<evidence type="ECO:0000259" key="13">
    <source>
        <dbReference type="Pfam" id="PF02782"/>
    </source>
</evidence>
<feature type="binding site" evidence="10">
    <location>
        <position position="409"/>
    </location>
    <ligand>
        <name>ADP</name>
        <dbReference type="ChEBI" id="CHEBI:456216"/>
    </ligand>
</feature>
<dbReference type="FunFam" id="3.30.420.40:FF:000007">
    <property type="entry name" value="Glycerol kinase"/>
    <property type="match status" value="1"/>
</dbReference>
<feature type="binding site" evidence="10">
    <location>
        <position position="304"/>
    </location>
    <ligand>
        <name>ADP</name>
        <dbReference type="ChEBI" id="CHEBI:456216"/>
    </ligand>
</feature>
<feature type="binding site" evidence="10">
    <location>
        <position position="12"/>
    </location>
    <ligand>
        <name>ATP</name>
        <dbReference type="ChEBI" id="CHEBI:30616"/>
    </ligand>
</feature>
<reference evidence="14 15" key="1">
    <citation type="submission" date="2018-10" db="EMBL/GenBank/DDBJ databases">
        <title>Genomic Encyclopedia of Archaeal and Bacterial Type Strains, Phase II (KMG-II): from individual species to whole genera.</title>
        <authorList>
            <person name="Goeker M."/>
        </authorList>
    </citation>
    <scope>NUCLEOTIDE SEQUENCE [LARGE SCALE GENOMIC DNA]</scope>
    <source>
        <strain evidence="14 15">DSM 14954</strain>
    </source>
</reference>
<evidence type="ECO:0000313" key="15">
    <source>
        <dbReference type="Proteomes" id="UP000278962"/>
    </source>
</evidence>
<protein>
    <recommendedName>
        <fullName evidence="10">Glycerol kinase</fullName>
        <ecNumber evidence="10">2.7.1.30</ecNumber>
    </recommendedName>
    <alternativeName>
        <fullName evidence="10">ATP:glycerol 3-phosphotransferase</fullName>
    </alternativeName>
    <alternativeName>
        <fullName evidence="10">Glycerokinase</fullName>
        <shortName evidence="10">GK</shortName>
    </alternativeName>
</protein>
<feature type="binding site" evidence="10">
    <location>
        <position position="13"/>
    </location>
    <ligand>
        <name>ATP</name>
        <dbReference type="ChEBI" id="CHEBI:30616"/>
    </ligand>
</feature>
<dbReference type="UniPathway" id="UPA00618">
    <property type="reaction ID" value="UER00672"/>
</dbReference>
<comment type="activity regulation">
    <text evidence="10">Inhibited by fructose 1,6-bisphosphate (FBP).</text>
</comment>
<dbReference type="FunFam" id="3.30.420.40:FF:000008">
    <property type="entry name" value="Glycerol kinase"/>
    <property type="match status" value="1"/>
</dbReference>
<evidence type="ECO:0000256" key="7">
    <source>
        <dbReference type="ARBA" id="ARBA00022840"/>
    </source>
</evidence>
<gene>
    <name evidence="10" type="primary">glpK</name>
    <name evidence="14" type="ORF">C8N24_6556</name>
</gene>
<feature type="binding site" evidence="10">
    <location>
        <position position="12"/>
    </location>
    <ligand>
        <name>sn-glycerol 3-phosphate</name>
        <dbReference type="ChEBI" id="CHEBI:57597"/>
    </ligand>
</feature>
<feature type="binding site" evidence="10">
    <location>
        <position position="308"/>
    </location>
    <ligand>
        <name>ATP</name>
        <dbReference type="ChEBI" id="CHEBI:30616"/>
    </ligand>
</feature>
<keyword evidence="4 10" id="KW-0547">Nucleotide-binding</keyword>
<evidence type="ECO:0000256" key="6">
    <source>
        <dbReference type="ARBA" id="ARBA00022798"/>
    </source>
</evidence>
<dbReference type="InterPro" id="IPR018483">
    <property type="entry name" value="Carb_kinase_FGGY_CS"/>
</dbReference>
<sequence length="492" mass="54226">MADYIGAIDQGTTSSRFIVFDKDGNIVTVDQREHEQITPKAGWVEHDPKEVWTRTREVIGGALANSKLEAGDIAAVGITNQRETTVVWDRKTGDPVYNAIVWQDTRTDKIVRELGEADVVREATGLPLSTYFSGPKIKWILDNVDGARERAEKGELAFGTMDSWVIWNLTGGEQHITDVTNASRTLLMNLETGDWHEPSLELMGIPRSMLPEIKSSSEHYGDVKGTAIGGTPIAGILGDQQAALFGQTCFDRGDAKNTYGTGSFLLVNTGEELVRTEKLLTTAAYKLGDGKLNYALEGSIAVTGALIQWLRDRLKIIDTAPEVQDLAKTVEDNGGVYFVPAFSGLFAPYWRDDARGVIVGLTAYANRGHIARAALEAAAWQSREVVDAANEVADVPFTDLRVDGGMTGNDLLMQFQADVLGVPVIRPKVTETTALGAAYAAGLATGFWSDQDELRERWAEDKRWEPQLDEETREQEYARWKKAVERTLDWVE</sequence>
<evidence type="ECO:0000256" key="4">
    <source>
        <dbReference type="ARBA" id="ARBA00022741"/>
    </source>
</evidence>